<feature type="transmembrane region" description="Helical" evidence="5">
    <location>
        <begin position="218"/>
        <end position="237"/>
    </location>
</feature>
<reference evidence="6" key="1">
    <citation type="submission" date="2022-03" db="EMBL/GenBank/DDBJ databases">
        <title>Identification of a novel bacterium isolated from mangrove sediments.</title>
        <authorList>
            <person name="Pan X."/>
        </authorList>
    </citation>
    <scope>NUCLEOTIDE SEQUENCE</scope>
    <source>
        <strain evidence="6">B1949</strain>
    </source>
</reference>
<dbReference type="RefSeq" id="WP_244017451.1">
    <property type="nucleotide sequence ID" value="NZ_JALHLF010000009.1"/>
</dbReference>
<dbReference type="PANTHER" id="PTHR11040:SF44">
    <property type="entry name" value="PROTEIN ZNTC-RELATED"/>
    <property type="match status" value="1"/>
</dbReference>
<evidence type="ECO:0000256" key="2">
    <source>
        <dbReference type="ARBA" id="ARBA00022692"/>
    </source>
</evidence>
<comment type="subcellular location">
    <subcellularLocation>
        <location evidence="1">Membrane</location>
        <topology evidence="1">Multi-pass membrane protein</topology>
    </subcellularLocation>
</comment>
<keyword evidence="3 5" id="KW-1133">Transmembrane helix</keyword>
<dbReference type="PANTHER" id="PTHR11040">
    <property type="entry name" value="ZINC/IRON TRANSPORTER"/>
    <property type="match status" value="1"/>
</dbReference>
<accession>A0ABT0BAZ7</accession>
<keyword evidence="4 5" id="KW-0472">Membrane</keyword>
<gene>
    <name evidence="6" type="ORF">MTR62_04665</name>
</gene>
<evidence type="ECO:0000256" key="1">
    <source>
        <dbReference type="ARBA" id="ARBA00004141"/>
    </source>
</evidence>
<keyword evidence="7" id="KW-1185">Reference proteome</keyword>
<evidence type="ECO:0000256" key="4">
    <source>
        <dbReference type="ARBA" id="ARBA00023136"/>
    </source>
</evidence>
<evidence type="ECO:0000313" key="7">
    <source>
        <dbReference type="Proteomes" id="UP001162881"/>
    </source>
</evidence>
<dbReference type="EMBL" id="JALHLF010000009">
    <property type="protein sequence ID" value="MCJ2181996.1"/>
    <property type="molecule type" value="Genomic_DNA"/>
</dbReference>
<dbReference type="InterPro" id="IPR003689">
    <property type="entry name" value="ZIP"/>
</dbReference>
<dbReference type="Pfam" id="PF02535">
    <property type="entry name" value="Zip"/>
    <property type="match status" value="1"/>
</dbReference>
<feature type="transmembrane region" description="Helical" evidence="5">
    <location>
        <begin position="70"/>
        <end position="90"/>
    </location>
</feature>
<feature type="transmembrane region" description="Helical" evidence="5">
    <location>
        <begin position="185"/>
        <end position="206"/>
    </location>
</feature>
<proteinExistence type="predicted"/>
<comment type="caution">
    <text evidence="6">The sequence shown here is derived from an EMBL/GenBank/DDBJ whole genome shotgun (WGS) entry which is preliminary data.</text>
</comment>
<name>A0ABT0BAZ7_9SPHN</name>
<feature type="transmembrane region" description="Helical" evidence="5">
    <location>
        <begin position="38"/>
        <end position="58"/>
    </location>
</feature>
<protein>
    <submittedName>
        <fullName evidence="6">ZIP family metal transporter</fullName>
    </submittedName>
</protein>
<feature type="transmembrane region" description="Helical" evidence="5">
    <location>
        <begin position="110"/>
        <end position="137"/>
    </location>
</feature>
<evidence type="ECO:0000256" key="5">
    <source>
        <dbReference type="SAM" id="Phobius"/>
    </source>
</evidence>
<evidence type="ECO:0000256" key="3">
    <source>
        <dbReference type="ARBA" id="ARBA00022989"/>
    </source>
</evidence>
<evidence type="ECO:0000313" key="6">
    <source>
        <dbReference type="EMBL" id="MCJ2181996.1"/>
    </source>
</evidence>
<organism evidence="6 7">
    <name type="scientific">Novosphingobium organovorum</name>
    <dbReference type="NCBI Taxonomy" id="2930092"/>
    <lineage>
        <taxon>Bacteria</taxon>
        <taxon>Pseudomonadati</taxon>
        <taxon>Pseudomonadota</taxon>
        <taxon>Alphaproteobacteria</taxon>
        <taxon>Sphingomonadales</taxon>
        <taxon>Sphingomonadaceae</taxon>
        <taxon>Novosphingobium</taxon>
    </lineage>
</organism>
<dbReference type="Proteomes" id="UP001162881">
    <property type="component" value="Unassembled WGS sequence"/>
</dbReference>
<keyword evidence="2 5" id="KW-0812">Transmembrane</keyword>
<sequence>MHTMIASDAFPLALIALGTALSSWLGGLFTMRLFARSTLLFALTGGLALGVAVFDLLPEALEGRSGAFQILLVFALVLLGLGASLLFHHLPEGSLAKAGPGRIALLLHSLIDGLGIGLAFQVSAQTGWIIAAAVLAHDMADGANMAGLSLARADRRSAYRWVLANALAPALGIAVGQLLPIEPAHFGWLLAFFAGGFLYIALFELLPQSLTGHGRARSLIGTALGMAAMGGIVSLAHG</sequence>
<feature type="transmembrane region" description="Helical" evidence="5">
    <location>
        <begin position="158"/>
        <end position="179"/>
    </location>
</feature>